<keyword evidence="2" id="KW-0732">Signal</keyword>
<evidence type="ECO:0000313" key="3">
    <source>
        <dbReference type="EMBL" id="ALS04738.1"/>
    </source>
</evidence>
<feature type="region of interest" description="Disordered" evidence="1">
    <location>
        <begin position="50"/>
        <end position="94"/>
    </location>
</feature>
<feature type="chain" id="PRO_5006832948" evidence="2">
    <location>
        <begin position="22"/>
        <end position="143"/>
    </location>
</feature>
<name>A0A0U2VCN6_9MAXI</name>
<accession>A0A0U2VCN6</accession>
<evidence type="ECO:0000256" key="2">
    <source>
        <dbReference type="SAM" id="SignalP"/>
    </source>
</evidence>
<evidence type="ECO:0000256" key="1">
    <source>
        <dbReference type="SAM" id="MobiDB-lite"/>
    </source>
</evidence>
<dbReference type="AlphaFoldDB" id="A0A0U2VCN6"/>
<feature type="signal peptide" evidence="2">
    <location>
        <begin position="1"/>
        <end position="21"/>
    </location>
</feature>
<reference evidence="3" key="1">
    <citation type="journal article" date="2015" name="Sci. Rep.">
        <title>Spliced leader RNA trans-splicing discovered in copepods.</title>
        <authorList>
            <person name="Yang F."/>
            <person name="Xu D."/>
            <person name="Zhuang Y."/>
            <person name="Yi X."/>
            <person name="Huang Y."/>
            <person name="Chen H."/>
            <person name="Lin S."/>
            <person name="Campbell D.A."/>
            <person name="Sturm N.R."/>
            <person name="Liu G."/>
            <person name="Zhang H."/>
        </authorList>
    </citation>
    <scope>NUCLEOTIDE SEQUENCE</scope>
</reference>
<sequence>MRSLLSSILMLLAMGVGFSLTKTLLIETKEGGSAAQGVAKGKSDVINGDMQYPLNGGMGDRPKGKGASKSSVPIGEDYGADEDSEIGNDYSPDQTVLDVDLDKEIDDAGADYNEEVSEGWIKGGEGEDFAEEFEENLQDYIGA</sequence>
<organism evidence="3">
    <name type="scientific">Pseudodiaptomus poplesia</name>
    <dbReference type="NCBI Taxonomy" id="213370"/>
    <lineage>
        <taxon>Eukaryota</taxon>
        <taxon>Metazoa</taxon>
        <taxon>Ecdysozoa</taxon>
        <taxon>Arthropoda</taxon>
        <taxon>Crustacea</taxon>
        <taxon>Multicrustacea</taxon>
        <taxon>Hexanauplia</taxon>
        <taxon>Copepoda</taxon>
        <taxon>Calanoida</taxon>
        <taxon>Pseudodiaptomidae</taxon>
        <taxon>Pseudodiaptomus</taxon>
    </lineage>
</organism>
<dbReference type="EMBL" id="KT754904">
    <property type="protein sequence ID" value="ALS04738.1"/>
    <property type="molecule type" value="mRNA"/>
</dbReference>
<protein>
    <submittedName>
        <fullName evidence="3">Uncharacterized protein</fullName>
    </submittedName>
</protein>
<proteinExistence type="evidence at transcript level"/>